<organism evidence="1 2">
    <name type="scientific">Anopheles culicifacies</name>
    <dbReference type="NCBI Taxonomy" id="139723"/>
    <lineage>
        <taxon>Eukaryota</taxon>
        <taxon>Metazoa</taxon>
        <taxon>Ecdysozoa</taxon>
        <taxon>Arthropoda</taxon>
        <taxon>Hexapoda</taxon>
        <taxon>Insecta</taxon>
        <taxon>Pterygota</taxon>
        <taxon>Neoptera</taxon>
        <taxon>Endopterygota</taxon>
        <taxon>Diptera</taxon>
        <taxon>Nematocera</taxon>
        <taxon>Culicoidea</taxon>
        <taxon>Culicidae</taxon>
        <taxon>Anophelinae</taxon>
        <taxon>Anopheles</taxon>
        <taxon>culicifacies species complex</taxon>
    </lineage>
</organism>
<keyword evidence="2" id="KW-1185">Reference proteome</keyword>
<dbReference type="EnsemblMetazoa" id="ACUA011973-RA">
    <property type="protein sequence ID" value="ACUA011973-PA"/>
    <property type="gene ID" value="ACUA011973"/>
</dbReference>
<protein>
    <submittedName>
        <fullName evidence="1">Uncharacterized protein</fullName>
    </submittedName>
</protein>
<dbReference type="EMBL" id="AXCM01009900">
    <property type="status" value="NOT_ANNOTATED_CDS"/>
    <property type="molecule type" value="Genomic_DNA"/>
</dbReference>
<dbReference type="AlphaFoldDB" id="A0A182M8B7"/>
<proteinExistence type="predicted"/>
<evidence type="ECO:0000313" key="1">
    <source>
        <dbReference type="EnsemblMetazoa" id="ACUA011973-PA"/>
    </source>
</evidence>
<dbReference type="EMBL" id="AXCM01009899">
    <property type="status" value="NOT_ANNOTATED_CDS"/>
    <property type="molecule type" value="Genomic_DNA"/>
</dbReference>
<accession>A0A182M8B7</accession>
<evidence type="ECO:0000313" key="2">
    <source>
        <dbReference type="Proteomes" id="UP000075883"/>
    </source>
</evidence>
<name>A0A182M8B7_9DIPT</name>
<sequence>MCRYSRSSSTTVSVIQNHTLQVVRIFRDLPCSFHRTGKRAVGKRVVPTGIVVGGIFLASNQVLRIEQFTDLSKLQLIWVLESETKREHTSVTKARTDYLSPSVRTLGERSITGILFICYPLSILSNAVLQTVLCPDCFPHLYTCLSDVDGQCFTITSWLVELVYRLALQCAQLMSLLNTKNFICRRSERMP</sequence>
<reference evidence="1" key="2">
    <citation type="submission" date="2020-05" db="UniProtKB">
        <authorList>
            <consortium name="EnsemblMetazoa"/>
        </authorList>
    </citation>
    <scope>IDENTIFICATION</scope>
    <source>
        <strain evidence="1">A-37</strain>
    </source>
</reference>
<reference evidence="2" key="1">
    <citation type="submission" date="2013-09" db="EMBL/GenBank/DDBJ databases">
        <title>The Genome Sequence of Anopheles culicifacies species A.</title>
        <authorList>
            <consortium name="The Broad Institute Genomics Platform"/>
            <person name="Neafsey D.E."/>
            <person name="Besansky N."/>
            <person name="Howell P."/>
            <person name="Walton C."/>
            <person name="Young S.K."/>
            <person name="Zeng Q."/>
            <person name="Gargeya S."/>
            <person name="Fitzgerald M."/>
            <person name="Haas B."/>
            <person name="Abouelleil A."/>
            <person name="Allen A.W."/>
            <person name="Alvarado L."/>
            <person name="Arachchi H.M."/>
            <person name="Berlin A.M."/>
            <person name="Chapman S.B."/>
            <person name="Gainer-Dewar J."/>
            <person name="Goldberg J."/>
            <person name="Griggs A."/>
            <person name="Gujja S."/>
            <person name="Hansen M."/>
            <person name="Howarth C."/>
            <person name="Imamovic A."/>
            <person name="Ireland A."/>
            <person name="Larimer J."/>
            <person name="McCowan C."/>
            <person name="Murphy C."/>
            <person name="Pearson M."/>
            <person name="Poon T.W."/>
            <person name="Priest M."/>
            <person name="Roberts A."/>
            <person name="Saif S."/>
            <person name="Shea T."/>
            <person name="Sisk P."/>
            <person name="Sykes S."/>
            <person name="Wortman J."/>
            <person name="Nusbaum C."/>
            <person name="Birren B."/>
        </authorList>
    </citation>
    <scope>NUCLEOTIDE SEQUENCE [LARGE SCALE GENOMIC DNA]</scope>
    <source>
        <strain evidence="2">A-37</strain>
    </source>
</reference>
<dbReference type="VEuPathDB" id="VectorBase:ACUA011973"/>
<dbReference type="Proteomes" id="UP000075883">
    <property type="component" value="Unassembled WGS sequence"/>
</dbReference>